<feature type="region of interest" description="Disordered" evidence="2">
    <location>
        <begin position="1197"/>
        <end position="1272"/>
    </location>
</feature>
<accession>A0A077ZR40</accession>
<feature type="compositionally biased region" description="Polar residues" evidence="2">
    <location>
        <begin position="1008"/>
        <end position="1022"/>
    </location>
</feature>
<feature type="compositionally biased region" description="Polar residues" evidence="2">
    <location>
        <begin position="1036"/>
        <end position="1053"/>
    </location>
</feature>
<organism evidence="3 4">
    <name type="scientific">Stylonychia lemnae</name>
    <name type="common">Ciliate</name>
    <dbReference type="NCBI Taxonomy" id="5949"/>
    <lineage>
        <taxon>Eukaryota</taxon>
        <taxon>Sar</taxon>
        <taxon>Alveolata</taxon>
        <taxon>Ciliophora</taxon>
        <taxon>Intramacronucleata</taxon>
        <taxon>Spirotrichea</taxon>
        <taxon>Stichotrichia</taxon>
        <taxon>Sporadotrichida</taxon>
        <taxon>Oxytrichidae</taxon>
        <taxon>Stylonychinae</taxon>
        <taxon>Stylonychia</taxon>
    </lineage>
</organism>
<sequence>MNKISFADEDPLLDFDLQSLDTLNHSALKKKFLEERQRCLVLEKDLFKSQTEGRRLIQQNKNLQELNTLNAKNRNNTSSAFTLPSEFKNAWDELVKELILDAFPDFLDKYEELVPLVQELFIVVRAEIVQIQQSILSDVGKRLRLFDDKSSKETVGSAIGYLDTKFQSIFQEYSLKVFYLSDQEINDLVMNKYKPRCVGIISDRDGAEDDFEDNISTPDFKRFVRAVFKLSLHMVLNDPPILLSMECWETRQVKTILIQKFEFWMYNKNDYYCIDGFPKEGNPCVVVLPPPYRQGYVYQGIKPAVIVLDDPSDEVVDHVRVKQEELVEKLKAKRQLSLCGLEEEENEHYNSKKELNTIEEKNNILNASKQSIKVTNEQINIVNLNPGKKDNSAIHLEQVETPKKSEQKTLIRQNINASQDELEISLQQLQKEIAENSQDIQQHSISDNDEILSEADCQVSHKKSLLSTSNRKISHQKQTSQSNTSLNGNSRYNLSSSKKKLSISDNANNQYNKYGQRHINQSTLLSARKMIEEVQHTVLHESSTKKNQYNKYCCLSPNRLKSPQGQKKYNNNINMFSKEKSSERAKSNKKQQSHSKNSKISKFDLTQSVLANRVGRGEKGLSNKNSSKQSSRKIENYNQIDESQQIQIKSPTRSEILKTLYNDYANLKNKQQACGNSGTFVTLNGTQKQLFSDKKSESKHHIGEDDEAVLLSARRRLTNNLQNQGIQSKQNNYKQQIDSRNSLYNASNTCNTGGSSNISVSQSQIFVKSQDKNKILLAHNHSKNQSSIDSNLTVQQDIKSQIRKLAETMKTAQQSQKNSIQINQPSSTSLQSEERHQQTILGKNYIDYRKQDQNGTYAQRILQDYQNQQDTSQYQTKSNLQNQQYYKLNQTTSSSNSSNTYINIAQQKVGINARAYEKFNKNNEMPKKIQSQAEILASQKRNEINSNNLNSINNKTSRHIENQHDVTQNSTISQMHIQKGMTDIREDLQRKIHSYQSLLRKTDKDKFSNSQLNKVQVGSQPKSPFEYDQANKFTTLDSNKQKYVNNNKTSRLNTNEDDQSKETASQSSSHVRSQKGTGESLQQLKQQFFTKIQSFHQQFEQSKNLSTQQQQQRLSSRSKSPLQKNLPRQYIQDGKVNNYKIIGGGNSTATVLPRKSTIQYDDLTSDSSSSEDDAQLNARVTLNKFQNSDKVLKQQNMNQGKYNPPQRPKELTQSTNDFKRQKTIIDNNKDSSNFKSLTRDQNKYPQRIGSAGYKDENKKIPQSSSNQDQYCENSNFDSQSHLISSPKTCVTYRGIINGNVLNKSIQGYQTKVLYGQQKYRQ</sequence>
<keyword evidence="1" id="KW-0175">Coiled coil</keyword>
<feature type="compositionally biased region" description="Polar residues" evidence="2">
    <location>
        <begin position="1062"/>
        <end position="1079"/>
    </location>
</feature>
<feature type="region of interest" description="Disordered" evidence="2">
    <location>
        <begin position="577"/>
        <end position="638"/>
    </location>
</feature>
<feature type="compositionally biased region" description="Polar residues" evidence="2">
    <location>
        <begin position="1224"/>
        <end position="1236"/>
    </location>
</feature>
<feature type="region of interest" description="Disordered" evidence="2">
    <location>
        <begin position="1100"/>
        <end position="1131"/>
    </location>
</feature>
<evidence type="ECO:0000313" key="3">
    <source>
        <dbReference type="EMBL" id="CDW71805.1"/>
    </source>
</evidence>
<dbReference type="Proteomes" id="UP000039865">
    <property type="component" value="Unassembled WGS sequence"/>
</dbReference>
<feature type="region of interest" description="Disordered" evidence="2">
    <location>
        <begin position="463"/>
        <end position="503"/>
    </location>
</feature>
<feature type="region of interest" description="Disordered" evidence="2">
    <location>
        <begin position="1007"/>
        <end position="1026"/>
    </location>
</feature>
<name>A0A077ZR40_STYLE</name>
<proteinExistence type="predicted"/>
<dbReference type="InParanoid" id="A0A077ZR40"/>
<feature type="compositionally biased region" description="Polar residues" evidence="2">
    <location>
        <begin position="465"/>
        <end position="493"/>
    </location>
</feature>
<feature type="compositionally biased region" description="Polar residues" evidence="2">
    <location>
        <begin position="1260"/>
        <end position="1272"/>
    </location>
</feature>
<feature type="compositionally biased region" description="Low complexity" evidence="2">
    <location>
        <begin position="1101"/>
        <end position="1124"/>
    </location>
</feature>
<feature type="coiled-coil region" evidence="1">
    <location>
        <begin position="412"/>
        <end position="446"/>
    </location>
</feature>
<evidence type="ECO:0000256" key="2">
    <source>
        <dbReference type="SAM" id="MobiDB-lite"/>
    </source>
</evidence>
<reference evidence="3 4" key="1">
    <citation type="submission" date="2014-06" db="EMBL/GenBank/DDBJ databases">
        <authorList>
            <person name="Swart Estienne"/>
        </authorList>
    </citation>
    <scope>NUCLEOTIDE SEQUENCE [LARGE SCALE GENOMIC DNA]</scope>
    <source>
        <strain evidence="3 4">130c</strain>
    </source>
</reference>
<gene>
    <name evidence="3" type="primary">Contig8370.g8924</name>
    <name evidence="3" type="ORF">STYLEM_755</name>
</gene>
<evidence type="ECO:0000313" key="4">
    <source>
        <dbReference type="Proteomes" id="UP000039865"/>
    </source>
</evidence>
<dbReference type="OrthoDB" id="10693406at2759"/>
<feature type="compositionally biased region" description="Basic and acidic residues" evidence="2">
    <location>
        <begin position="577"/>
        <end position="586"/>
    </location>
</feature>
<evidence type="ECO:0000256" key="1">
    <source>
        <dbReference type="SAM" id="Coils"/>
    </source>
</evidence>
<dbReference type="EMBL" id="CCKQ01000716">
    <property type="protein sequence ID" value="CDW71805.1"/>
    <property type="molecule type" value="Genomic_DNA"/>
</dbReference>
<dbReference type="OMA" id="CHEGIED"/>
<protein>
    <submittedName>
        <fullName evidence="3">Uncharacterized protein</fullName>
    </submittedName>
</protein>
<keyword evidence="4" id="KW-1185">Reference proteome</keyword>
<feature type="region of interest" description="Disordered" evidence="2">
    <location>
        <begin position="1036"/>
        <end position="1079"/>
    </location>
</feature>
<feature type="compositionally biased region" description="Low complexity" evidence="2">
    <location>
        <begin position="813"/>
        <end position="827"/>
    </location>
</feature>
<feature type="compositionally biased region" description="Basic residues" evidence="2">
    <location>
        <begin position="587"/>
        <end position="599"/>
    </location>
</feature>
<feature type="region of interest" description="Disordered" evidence="2">
    <location>
        <begin position="811"/>
        <end position="836"/>
    </location>
</feature>